<evidence type="ECO:0000256" key="2">
    <source>
        <dbReference type="ARBA" id="ARBA00004236"/>
    </source>
</evidence>
<dbReference type="PANTHER" id="PTHR37461:SF1">
    <property type="entry name" value="ANTI-SIGMA-K FACTOR RSKA"/>
    <property type="match status" value="1"/>
</dbReference>
<dbReference type="InterPro" id="IPR027383">
    <property type="entry name" value="Znf_put"/>
</dbReference>
<evidence type="ECO:0000256" key="3">
    <source>
        <dbReference type="ARBA" id="ARBA00022475"/>
    </source>
</evidence>
<evidence type="ECO:0000256" key="10">
    <source>
        <dbReference type="ARBA" id="ARBA00030803"/>
    </source>
</evidence>
<dbReference type="PANTHER" id="PTHR37461">
    <property type="entry name" value="ANTI-SIGMA-K FACTOR RSKA"/>
    <property type="match status" value="1"/>
</dbReference>
<dbReference type="AlphaFoldDB" id="A0A5D0U4E0"/>
<dbReference type="Pfam" id="PF13490">
    <property type="entry name" value="zf-HC2"/>
    <property type="match status" value="1"/>
</dbReference>
<reference evidence="14 15" key="1">
    <citation type="submission" date="2019-08" db="EMBL/GenBank/DDBJ databases">
        <title>Actinomadura sp. nov. CYP1-5 isolated from mountain soil.</title>
        <authorList>
            <person name="Songsumanus A."/>
            <person name="Kuncharoen N."/>
            <person name="Kudo T."/>
            <person name="Yuki M."/>
            <person name="Igarashi Y."/>
            <person name="Tanasupawat S."/>
        </authorList>
    </citation>
    <scope>NUCLEOTIDE SEQUENCE [LARGE SCALE GENOMIC DNA]</scope>
    <source>
        <strain evidence="14 15">GKU157</strain>
    </source>
</reference>
<evidence type="ECO:0000256" key="1">
    <source>
        <dbReference type="ARBA" id="ARBA00004167"/>
    </source>
</evidence>
<evidence type="ECO:0000259" key="13">
    <source>
        <dbReference type="Pfam" id="PF13490"/>
    </source>
</evidence>
<keyword evidence="3" id="KW-1003">Cell membrane</keyword>
<evidence type="ECO:0000256" key="6">
    <source>
        <dbReference type="ARBA" id="ARBA00023015"/>
    </source>
</evidence>
<comment type="caution">
    <text evidence="14">The sequence shown here is derived from an EMBL/GenBank/DDBJ whole genome shotgun (WGS) entry which is preliminary data.</text>
</comment>
<dbReference type="InterPro" id="IPR018764">
    <property type="entry name" value="RskA_C"/>
</dbReference>
<feature type="domain" description="Anti-sigma K factor RskA C-terminal" evidence="12">
    <location>
        <begin position="125"/>
        <end position="258"/>
    </location>
</feature>
<dbReference type="GO" id="GO:0006417">
    <property type="term" value="P:regulation of translation"/>
    <property type="evidence" value="ECO:0007669"/>
    <property type="project" value="TreeGrafter"/>
</dbReference>
<evidence type="ECO:0000256" key="8">
    <source>
        <dbReference type="ARBA" id="ARBA00023163"/>
    </source>
</evidence>
<evidence type="ECO:0000256" key="11">
    <source>
        <dbReference type="SAM" id="MobiDB-lite"/>
    </source>
</evidence>
<evidence type="ECO:0000256" key="7">
    <source>
        <dbReference type="ARBA" id="ARBA00023136"/>
    </source>
</evidence>
<keyword evidence="15" id="KW-1185">Reference proteome</keyword>
<sequence>MNEDLHTLTGAYAVDAIDDPGERARFEAHLAGCEPCATELREFQATAARLGMAVAEPPPPALRAHVLATIRNVPQTPRNPADHAKPGRVPPAPAGPAEGRVAGRRADSRPRPGSRRWRRGVAAGLVAAACLVTAASVTQVVRERQRVERAEAAYRDVASVLSAPDARAATGRATGGGTVTVVASTSRGRVVVASSGLRTLPPSRTYQLWLIGADGPRSAGLLPADRSRPVVAGDWRPTDRLGLTVEPAGGSAQPTSTPLVLLMPA</sequence>
<evidence type="ECO:0000313" key="15">
    <source>
        <dbReference type="Proteomes" id="UP000322634"/>
    </source>
</evidence>
<accession>A0A5D0U4E0</accession>
<gene>
    <name evidence="14" type="ORF">FXF65_25015</name>
</gene>
<feature type="domain" description="Putative zinc-finger" evidence="13">
    <location>
        <begin position="19"/>
        <end position="37"/>
    </location>
</feature>
<dbReference type="OrthoDB" id="153510at2"/>
<evidence type="ECO:0000256" key="9">
    <source>
        <dbReference type="ARBA" id="ARBA00029829"/>
    </source>
</evidence>
<proteinExistence type="predicted"/>
<keyword evidence="7" id="KW-0472">Membrane</keyword>
<evidence type="ECO:0000256" key="5">
    <source>
        <dbReference type="ARBA" id="ARBA00022989"/>
    </source>
</evidence>
<evidence type="ECO:0000313" key="14">
    <source>
        <dbReference type="EMBL" id="TYC12502.1"/>
    </source>
</evidence>
<dbReference type="Proteomes" id="UP000322634">
    <property type="component" value="Unassembled WGS sequence"/>
</dbReference>
<dbReference type="Gene3D" id="1.10.10.1320">
    <property type="entry name" value="Anti-sigma factor, zinc-finger domain"/>
    <property type="match status" value="1"/>
</dbReference>
<keyword evidence="4" id="KW-0812">Transmembrane</keyword>
<feature type="region of interest" description="Disordered" evidence="11">
    <location>
        <begin position="74"/>
        <end position="117"/>
    </location>
</feature>
<dbReference type="RefSeq" id="WP_148352442.1">
    <property type="nucleotide sequence ID" value="NZ_JBHSBF010000012.1"/>
</dbReference>
<evidence type="ECO:0000256" key="4">
    <source>
        <dbReference type="ARBA" id="ARBA00022692"/>
    </source>
</evidence>
<dbReference type="GO" id="GO:0016989">
    <property type="term" value="F:sigma factor antagonist activity"/>
    <property type="evidence" value="ECO:0007669"/>
    <property type="project" value="TreeGrafter"/>
</dbReference>
<dbReference type="Pfam" id="PF10099">
    <property type="entry name" value="RskA_C"/>
    <property type="match status" value="1"/>
</dbReference>
<evidence type="ECO:0000259" key="12">
    <source>
        <dbReference type="Pfam" id="PF10099"/>
    </source>
</evidence>
<organism evidence="14 15">
    <name type="scientific">Actinomadura syzygii</name>
    <dbReference type="NCBI Taxonomy" id="1427538"/>
    <lineage>
        <taxon>Bacteria</taxon>
        <taxon>Bacillati</taxon>
        <taxon>Actinomycetota</taxon>
        <taxon>Actinomycetes</taxon>
        <taxon>Streptosporangiales</taxon>
        <taxon>Thermomonosporaceae</taxon>
        <taxon>Actinomadura</taxon>
    </lineage>
</organism>
<comment type="subcellular location">
    <subcellularLocation>
        <location evidence="2">Cell membrane</location>
    </subcellularLocation>
    <subcellularLocation>
        <location evidence="1">Membrane</location>
        <topology evidence="1">Single-pass membrane protein</topology>
    </subcellularLocation>
</comment>
<keyword evidence="6" id="KW-0805">Transcription regulation</keyword>
<dbReference type="EMBL" id="VSFF01000009">
    <property type="protein sequence ID" value="TYC12502.1"/>
    <property type="molecule type" value="Genomic_DNA"/>
</dbReference>
<keyword evidence="5" id="KW-1133">Transmembrane helix</keyword>
<name>A0A5D0U4E0_9ACTN</name>
<keyword evidence="8" id="KW-0804">Transcription</keyword>
<dbReference type="InterPro" id="IPR051474">
    <property type="entry name" value="Anti-sigma-K/W_factor"/>
</dbReference>
<protein>
    <recommendedName>
        <fullName evidence="10">Regulator of SigK</fullName>
    </recommendedName>
    <alternativeName>
        <fullName evidence="9">Sigma-K anti-sigma factor RskA</fullName>
    </alternativeName>
</protein>
<dbReference type="GO" id="GO:0005886">
    <property type="term" value="C:plasma membrane"/>
    <property type="evidence" value="ECO:0007669"/>
    <property type="project" value="UniProtKB-SubCell"/>
</dbReference>
<dbReference type="InterPro" id="IPR041916">
    <property type="entry name" value="Anti_sigma_zinc_sf"/>
</dbReference>